<dbReference type="SUPFAM" id="SSF53649">
    <property type="entry name" value="Alkaline phosphatase-like"/>
    <property type="match status" value="1"/>
</dbReference>
<proteinExistence type="predicted"/>
<dbReference type="NCBIfam" id="TIGR01409">
    <property type="entry name" value="TAT_signal_seq"/>
    <property type="match status" value="1"/>
</dbReference>
<dbReference type="InterPro" id="IPR006311">
    <property type="entry name" value="TAT_signal"/>
</dbReference>
<dbReference type="RefSeq" id="WP_171470341.1">
    <property type="nucleotide sequence ID" value="NZ_CP053452.2"/>
</dbReference>
<keyword evidence="2" id="KW-1185">Reference proteome</keyword>
<dbReference type="PANTHER" id="PTHR43737:SF1">
    <property type="entry name" value="DUF1501 DOMAIN-CONTAINING PROTEIN"/>
    <property type="match status" value="1"/>
</dbReference>
<dbReference type="InterPro" id="IPR019546">
    <property type="entry name" value="TAT_signal_bac_arc"/>
</dbReference>
<dbReference type="InterPro" id="IPR010869">
    <property type="entry name" value="DUF1501"/>
</dbReference>
<protein>
    <submittedName>
        <fullName evidence="1">Uncharacterized DUF1501 protein, type 2</fullName>
    </submittedName>
</protein>
<dbReference type="PANTHER" id="PTHR43737">
    <property type="entry name" value="BLL7424 PROTEIN"/>
    <property type="match status" value="1"/>
</dbReference>
<dbReference type="AlphaFoldDB" id="A0A6M5YL57"/>
<dbReference type="InterPro" id="IPR017850">
    <property type="entry name" value="Alkaline_phosphatase_core_sf"/>
</dbReference>
<dbReference type="Pfam" id="PF07394">
    <property type="entry name" value="DUF1501"/>
    <property type="match status" value="2"/>
</dbReference>
<reference evidence="2" key="1">
    <citation type="submission" date="2020-05" db="EMBL/GenBank/DDBJ databases">
        <title>Frigoriglobus tundricola gen. nov., sp. nov., a psychrotolerant cellulolytic planctomycete of the family Gemmataceae with two divergent copies of 16S rRNA gene.</title>
        <authorList>
            <person name="Kulichevskaya I.S."/>
            <person name="Ivanova A.A."/>
            <person name="Naumoff D.G."/>
            <person name="Beletsky A.V."/>
            <person name="Rijpstra W.I.C."/>
            <person name="Sinninghe Damste J.S."/>
            <person name="Mardanov A.V."/>
            <person name="Ravin N.V."/>
            <person name="Dedysh S.N."/>
        </authorList>
    </citation>
    <scope>NUCLEOTIDE SEQUENCE [LARGE SCALE GENOMIC DNA]</scope>
    <source>
        <strain evidence="2">PL17</strain>
    </source>
</reference>
<dbReference type="PROSITE" id="PS51318">
    <property type="entry name" value="TAT"/>
    <property type="match status" value="1"/>
</dbReference>
<evidence type="ECO:0000313" key="1">
    <source>
        <dbReference type="EMBL" id="QJW94314.1"/>
    </source>
</evidence>
<organism evidence="1 2">
    <name type="scientific">Frigoriglobus tundricola</name>
    <dbReference type="NCBI Taxonomy" id="2774151"/>
    <lineage>
        <taxon>Bacteria</taxon>
        <taxon>Pseudomonadati</taxon>
        <taxon>Planctomycetota</taxon>
        <taxon>Planctomycetia</taxon>
        <taxon>Gemmatales</taxon>
        <taxon>Gemmataceae</taxon>
        <taxon>Frigoriglobus</taxon>
    </lineage>
</organism>
<dbReference type="Proteomes" id="UP000503447">
    <property type="component" value="Chromosome"/>
</dbReference>
<evidence type="ECO:0000313" key="2">
    <source>
        <dbReference type="Proteomes" id="UP000503447"/>
    </source>
</evidence>
<accession>A0A6M5YL57</accession>
<name>A0A6M5YL57_9BACT</name>
<dbReference type="KEGG" id="ftj:FTUN_1834"/>
<sequence>MGPFHCLVLHRTAFMPHSHPTRRDFIRATAATAAGLAASQTASAGSRPPLALGTAKSCIFINMVGGPAHLDTFDPKPDAPSDVRGPFRPIRTATPGVHLSELFPKLAKLTDRFSLIRSMHHTAPPVHECGFQLLNTGRLFRDGPEWPSMGCVVSFLNGDTKATAFPPRHFVSPVPEVNTGIQASHGFGPGFLGERVPFFYGGVGCADEWMYRWMEERNEVNPQYGPTAFGQNCAGCPEGITALAGRFITINQFSTVFDSPSWDCHAAGGSLRTDLSDIRNIVAPGFDTAFSALLTDLEARGQLESTLVVATGEFGRTPKLNSNGGRDHWAGCWTALVAGGGVKGGRVIGRSDRTGSEPADRPVTPQELVASIFHALGVAPDATIPGPDGAPVAVYPGAPVAELF</sequence>
<gene>
    <name evidence="1" type="ORF">FTUN_1834</name>
</gene>
<dbReference type="EMBL" id="CP053452">
    <property type="protein sequence ID" value="QJW94314.1"/>
    <property type="molecule type" value="Genomic_DNA"/>
</dbReference>